<dbReference type="Pfam" id="PF13185">
    <property type="entry name" value="GAF_2"/>
    <property type="match status" value="1"/>
</dbReference>
<dbReference type="eggNOG" id="COG1956">
    <property type="taxonomic scope" value="Bacteria"/>
</dbReference>
<evidence type="ECO:0000313" key="2">
    <source>
        <dbReference type="EMBL" id="ACR80273.1"/>
    </source>
</evidence>
<dbReference type="InterPro" id="IPR003018">
    <property type="entry name" value="GAF"/>
</dbReference>
<dbReference type="RefSeq" id="WP_015868918.1">
    <property type="nucleotide sequence ID" value="NC_012785.1"/>
</dbReference>
<reference evidence="2 3" key="2">
    <citation type="journal article" date="2011" name="J. Bacteriol.">
        <title>Genome Sequence of Kosmotoga olearia Strain TBF 19.5.1, a Thermophilic Bacterium with a Wide Growth Temperature Range, Isolated from the Troll B Oil Platform in the North Sea.</title>
        <authorList>
            <person name="Swithers K.S."/>
            <person name="Dipippo J.L."/>
            <person name="Bruce D.C."/>
            <person name="Detter C."/>
            <person name="Tapia R."/>
            <person name="Han S."/>
            <person name="Goodwin L.A."/>
            <person name="Han J."/>
            <person name="Woyke T."/>
            <person name="Pitluck S."/>
            <person name="Pennacchio L."/>
            <person name="Nolan M."/>
            <person name="Mikhailova N."/>
            <person name="Land M.L."/>
            <person name="Nesbo C.L."/>
            <person name="Gogarten J.P."/>
            <person name="Noll K.M."/>
        </authorList>
    </citation>
    <scope>NUCLEOTIDE SEQUENCE [LARGE SCALE GENOMIC DNA]</scope>
    <source>
        <strain evidence="3">ATCC BAA-1733 / DSM 21960 / TBF 19.5.1</strain>
    </source>
</reference>
<feature type="domain" description="GAF" evidence="1">
    <location>
        <begin position="210"/>
        <end position="312"/>
    </location>
</feature>
<dbReference type="InterPro" id="IPR029016">
    <property type="entry name" value="GAF-like_dom_sf"/>
</dbReference>
<gene>
    <name evidence="2" type="ordered locus">Kole_1583</name>
</gene>
<name>C5CF04_KOSOT</name>
<dbReference type="OrthoDB" id="9796252at2"/>
<proteinExistence type="predicted"/>
<dbReference type="Gene3D" id="3.30.450.40">
    <property type="match status" value="1"/>
</dbReference>
<dbReference type="STRING" id="521045.Kole_1583"/>
<sequence length="318" mass="37545">MRSIFRDFSEEFFQILTYPKEDWFEFWKEYKKNHPRIFEEYLIKHSLTEEEEKKRLKSLERRSLDMLRQNWQQCQQKVKQHVIKSIDELSDKLELSREDFVVFVMGALGYERRMFVPTSVGHVIMVDLVGNLQRGNLENLGEFIIESMLEFRRFSELEVTLEMPVEERKRRFEKLFNVISEKIREKEFDEKLKTIVKLLDHYVTYYNWTGFYLTDEDEATLLLGPFVGEPTEHVRIKFGQGICGQAAEKKALFLVPDVSREANYLSCSPKTKSEIVVPILKGNKVIGELDIDSHSIGAFTDADSEFLEKICKLLVDNQ</sequence>
<dbReference type="AlphaFoldDB" id="C5CF04"/>
<dbReference type="KEGG" id="kol:Kole_1583"/>
<dbReference type="SUPFAM" id="SSF55781">
    <property type="entry name" value="GAF domain-like"/>
    <property type="match status" value="1"/>
</dbReference>
<evidence type="ECO:0000313" key="3">
    <source>
        <dbReference type="Proteomes" id="UP000002382"/>
    </source>
</evidence>
<organism evidence="2 3">
    <name type="scientific">Kosmotoga olearia (strain ATCC BAA-1733 / DSM 21960 / TBF 19.5.1)</name>
    <dbReference type="NCBI Taxonomy" id="521045"/>
    <lineage>
        <taxon>Bacteria</taxon>
        <taxon>Thermotogati</taxon>
        <taxon>Thermotogota</taxon>
        <taxon>Thermotogae</taxon>
        <taxon>Kosmotogales</taxon>
        <taxon>Kosmotogaceae</taxon>
        <taxon>Kosmotoga</taxon>
    </lineage>
</organism>
<keyword evidence="3" id="KW-1185">Reference proteome</keyword>
<accession>C5CF04</accession>
<protein>
    <submittedName>
        <fullName evidence="2">GAF sensor protein</fullName>
    </submittedName>
</protein>
<reference evidence="2 3" key="1">
    <citation type="submission" date="2009-06" db="EMBL/GenBank/DDBJ databases">
        <title>Complete sequence of Thermotogales bacterium TBF 19.5.1.</title>
        <authorList>
            <consortium name="US DOE Joint Genome Institute"/>
            <person name="Lucas S."/>
            <person name="Copeland A."/>
            <person name="Lapidus A."/>
            <person name="Glavina del Rio T."/>
            <person name="Tice H."/>
            <person name="Bruce D."/>
            <person name="Goodwin L."/>
            <person name="Pitluck S."/>
            <person name="Chertkov O."/>
            <person name="Brettin T."/>
            <person name="Detter J.C."/>
            <person name="Han C."/>
            <person name="Schmutz J."/>
            <person name="Larimer F."/>
            <person name="Land M."/>
            <person name="Hauser L."/>
            <person name="Kyrpides N."/>
            <person name="Ovchinnikova G."/>
            <person name="Noll K."/>
        </authorList>
    </citation>
    <scope>NUCLEOTIDE SEQUENCE [LARGE SCALE GENOMIC DNA]</scope>
    <source>
        <strain evidence="3">ATCC BAA-1733 / DSM 21960 / TBF 19.5.1</strain>
    </source>
</reference>
<dbReference type="EMBL" id="CP001634">
    <property type="protein sequence ID" value="ACR80273.1"/>
    <property type="molecule type" value="Genomic_DNA"/>
</dbReference>
<dbReference type="Proteomes" id="UP000002382">
    <property type="component" value="Chromosome"/>
</dbReference>
<dbReference type="HOGENOM" id="CLU_882358_0_0_0"/>
<evidence type="ECO:0000259" key="1">
    <source>
        <dbReference type="Pfam" id="PF13185"/>
    </source>
</evidence>